<dbReference type="InterPro" id="IPR013792">
    <property type="entry name" value="RNA3'P_cycl/enolpyr_Trfase_a/b"/>
</dbReference>
<dbReference type="GO" id="GO:0004106">
    <property type="term" value="F:chorismate mutase activity"/>
    <property type="evidence" value="ECO:0007669"/>
    <property type="project" value="UniProtKB-EC"/>
</dbReference>
<dbReference type="eggNOG" id="COG1605">
    <property type="taxonomic scope" value="Bacteria"/>
</dbReference>
<dbReference type="GO" id="GO:0016765">
    <property type="term" value="F:transferase activity, transferring alkyl or aryl (other than methyl) groups"/>
    <property type="evidence" value="ECO:0007669"/>
    <property type="project" value="InterPro"/>
</dbReference>
<dbReference type="SUPFAM" id="SSF48600">
    <property type="entry name" value="Chorismate mutase II"/>
    <property type="match status" value="1"/>
</dbReference>
<dbReference type="InterPro" id="IPR002701">
    <property type="entry name" value="CM_II_prokaryot"/>
</dbReference>
<evidence type="ECO:0000256" key="1">
    <source>
        <dbReference type="ARBA" id="ARBA00012404"/>
    </source>
</evidence>
<evidence type="ECO:0000256" key="2">
    <source>
        <dbReference type="SAM" id="Coils"/>
    </source>
</evidence>
<dbReference type="InterPro" id="IPR036263">
    <property type="entry name" value="Chorismate_II_sf"/>
</dbReference>
<evidence type="ECO:0000313" key="6">
    <source>
        <dbReference type="Proteomes" id="UP000007844"/>
    </source>
</evidence>
<dbReference type="AlphaFoldDB" id="F3YU94"/>
<proteinExistence type="predicted"/>
<protein>
    <recommendedName>
        <fullName evidence="1">chorismate mutase</fullName>
        <ecNumber evidence="1">5.4.99.5</ecNumber>
    </recommendedName>
</protein>
<name>F3YU94_DESAF</name>
<keyword evidence="2" id="KW-0175">Coiled coil</keyword>
<dbReference type="Gene3D" id="1.20.59.10">
    <property type="entry name" value="Chorismate mutase"/>
    <property type="match status" value="1"/>
</dbReference>
<dbReference type="eggNOG" id="COG0128">
    <property type="taxonomic scope" value="Bacteria"/>
</dbReference>
<dbReference type="KEGG" id="daf:Desaf_0343"/>
<dbReference type="InterPro" id="IPR036968">
    <property type="entry name" value="Enolpyruvate_Tfrase_sf"/>
</dbReference>
<dbReference type="EC" id="5.4.99.5" evidence="1"/>
<dbReference type="Gene3D" id="3.65.10.10">
    <property type="entry name" value="Enolpyruvate transferase domain"/>
    <property type="match status" value="2"/>
</dbReference>
<dbReference type="STRING" id="690850.Desaf_0343"/>
<dbReference type="SMART" id="SM00830">
    <property type="entry name" value="CM_2"/>
    <property type="match status" value="1"/>
</dbReference>
<feature type="compositionally biased region" description="Basic and acidic residues" evidence="3">
    <location>
        <begin position="520"/>
        <end position="539"/>
    </location>
</feature>
<evidence type="ECO:0000256" key="3">
    <source>
        <dbReference type="SAM" id="MobiDB-lite"/>
    </source>
</evidence>
<dbReference type="InterPro" id="IPR036979">
    <property type="entry name" value="CM_dom_sf"/>
</dbReference>
<feature type="coiled-coil region" evidence="2">
    <location>
        <begin position="14"/>
        <end position="41"/>
    </location>
</feature>
<gene>
    <name evidence="5" type="ORF">Desaf_0343</name>
</gene>
<evidence type="ECO:0000259" key="4">
    <source>
        <dbReference type="PROSITE" id="PS51168"/>
    </source>
</evidence>
<evidence type="ECO:0000313" key="5">
    <source>
        <dbReference type="EMBL" id="EGJ48700.1"/>
    </source>
</evidence>
<dbReference type="PROSITE" id="PS51168">
    <property type="entry name" value="CHORISMATE_MUT_2"/>
    <property type="match status" value="1"/>
</dbReference>
<dbReference type="Pfam" id="PF01817">
    <property type="entry name" value="CM_2"/>
    <property type="match status" value="1"/>
</dbReference>
<dbReference type="RefSeq" id="WP_014258551.1">
    <property type="nucleotide sequence ID" value="NC_016629.1"/>
</dbReference>
<reference evidence="5 6" key="1">
    <citation type="journal article" date="2011" name="J. Bacteriol.">
        <title>Genome sequence of the mercury-methylating and pleomorphic Desulfovibrio africanus Strain Walvis Bay.</title>
        <authorList>
            <person name="Brown S.D."/>
            <person name="Wall J.D."/>
            <person name="Kucken A.M."/>
            <person name="Gilmour C.C."/>
            <person name="Podar M."/>
            <person name="Brandt C.C."/>
            <person name="Teshima H."/>
            <person name="Detter J.C."/>
            <person name="Han C.S."/>
            <person name="Land M.L."/>
            <person name="Lucas S."/>
            <person name="Han J."/>
            <person name="Pennacchio L."/>
            <person name="Nolan M."/>
            <person name="Pitluck S."/>
            <person name="Woyke T."/>
            <person name="Goodwin L."/>
            <person name="Palumbo A.V."/>
            <person name="Elias D.A."/>
        </authorList>
    </citation>
    <scope>NUCLEOTIDE SEQUENCE [LARGE SCALE GENOMIC DNA]</scope>
    <source>
        <strain evidence="5 6">Walvis Bay</strain>
    </source>
</reference>
<dbReference type="Proteomes" id="UP000007844">
    <property type="component" value="Chromosome"/>
</dbReference>
<keyword evidence="6" id="KW-1185">Reference proteome</keyword>
<dbReference type="GO" id="GO:0046417">
    <property type="term" value="P:chorismate metabolic process"/>
    <property type="evidence" value="ECO:0007669"/>
    <property type="project" value="InterPro"/>
</dbReference>
<dbReference type="SUPFAM" id="SSF55205">
    <property type="entry name" value="EPT/RTPC-like"/>
    <property type="match status" value="1"/>
</dbReference>
<dbReference type="EMBL" id="CP003221">
    <property type="protein sequence ID" value="EGJ48700.1"/>
    <property type="molecule type" value="Genomic_DNA"/>
</dbReference>
<dbReference type="HOGENOM" id="CLU_031779_0_0_7"/>
<feature type="domain" description="Chorismate mutase" evidence="4">
    <location>
        <begin position="1"/>
        <end position="92"/>
    </location>
</feature>
<sequence length="539" mass="57998">MPLPEPQKSITTQINDLDRRLAALLAERTRLLTKAATARQEKRKPLSDPEQERRIWFEWDKAAKRLGLEPRMLRKTVALLNGMAYAKVGARQGPSMDFLLTPKRNAVDIDAAAPLSVDHLLLITTVAAASGQAMQLSPVALNDRTVELVKALNQAGAALSWEQESLSSRAGATLAFEDKAIFAGDHEYTIYLLLALGLGHAGRCRFSGGADLKLLDLGRLSDILSALGARLAPLTPHTPGLPARLESGGRMASSLRLPEDCPPAFAAALATAAWTYPEGLSLQYDADSPVADALADAALVLTMCGIPFKSSPGSFSVPHAEPTVPVAPSLPMDRLISASVLAMPRFINGRARLVGPWPAALPMFQQAQRLLGSVGLDLAIDSTAASVTVLPWPERLCLTAPDMTLAPLALVLAAAAPGGANLDCGSDDIFLSQAIEFLEACGKPHSVEGSLIRMDHGFDREHSIRIWSAPSVEFALAAALLAFVRPGIRLANPGVLTAHWPSFWNLYNRLGTPVRSLLPQHKEPEHEPEQKPRRRIRIE</sequence>
<accession>F3YU94</accession>
<organism evidence="5 6">
    <name type="scientific">Desulfocurvibacter africanus subsp. africanus str. Walvis Bay</name>
    <dbReference type="NCBI Taxonomy" id="690850"/>
    <lineage>
        <taxon>Bacteria</taxon>
        <taxon>Pseudomonadati</taxon>
        <taxon>Thermodesulfobacteriota</taxon>
        <taxon>Desulfovibrionia</taxon>
        <taxon>Desulfovibrionales</taxon>
        <taxon>Desulfovibrionaceae</taxon>
        <taxon>Desulfocurvibacter</taxon>
    </lineage>
</organism>
<feature type="region of interest" description="Disordered" evidence="3">
    <location>
        <begin position="518"/>
        <end position="539"/>
    </location>
</feature>